<dbReference type="Proteomes" id="UP001152320">
    <property type="component" value="Chromosome 12"/>
</dbReference>
<organism evidence="1 2">
    <name type="scientific">Holothuria leucospilota</name>
    <name type="common">Black long sea cucumber</name>
    <name type="synonym">Mertensiothuria leucospilota</name>
    <dbReference type="NCBI Taxonomy" id="206669"/>
    <lineage>
        <taxon>Eukaryota</taxon>
        <taxon>Metazoa</taxon>
        <taxon>Echinodermata</taxon>
        <taxon>Eleutherozoa</taxon>
        <taxon>Echinozoa</taxon>
        <taxon>Holothuroidea</taxon>
        <taxon>Aspidochirotacea</taxon>
        <taxon>Aspidochirotida</taxon>
        <taxon>Holothuriidae</taxon>
        <taxon>Holothuria</taxon>
    </lineage>
</organism>
<reference evidence="1" key="1">
    <citation type="submission" date="2021-10" db="EMBL/GenBank/DDBJ databases">
        <title>Tropical sea cucumber genome reveals ecological adaptation and Cuvierian tubules defense mechanism.</title>
        <authorList>
            <person name="Chen T."/>
        </authorList>
    </citation>
    <scope>NUCLEOTIDE SEQUENCE</scope>
    <source>
        <strain evidence="1">Nanhai2018</strain>
        <tissue evidence="1">Muscle</tissue>
    </source>
</reference>
<sequence>MGVPTCIFGWWSLYNARLPQTKVRWSKDTDVHSLSISFTLYFYQNFSKFLFSYSPGFFLAPGAV</sequence>
<evidence type="ECO:0000313" key="2">
    <source>
        <dbReference type="Proteomes" id="UP001152320"/>
    </source>
</evidence>
<dbReference type="EMBL" id="JAIZAY010000012">
    <property type="protein sequence ID" value="KAJ8032424.1"/>
    <property type="molecule type" value="Genomic_DNA"/>
</dbReference>
<name>A0A9Q1BTM3_HOLLE</name>
<accession>A0A9Q1BTM3</accession>
<keyword evidence="2" id="KW-1185">Reference proteome</keyword>
<protein>
    <submittedName>
        <fullName evidence="1">Uncharacterized protein</fullName>
    </submittedName>
</protein>
<proteinExistence type="predicted"/>
<comment type="caution">
    <text evidence="1">The sequence shown here is derived from an EMBL/GenBank/DDBJ whole genome shotgun (WGS) entry which is preliminary data.</text>
</comment>
<gene>
    <name evidence="1" type="ORF">HOLleu_25943</name>
</gene>
<dbReference type="AlphaFoldDB" id="A0A9Q1BTM3"/>
<evidence type="ECO:0000313" key="1">
    <source>
        <dbReference type="EMBL" id="KAJ8032424.1"/>
    </source>
</evidence>